<protein>
    <recommendedName>
        <fullName evidence="1">eIF3h C-terminal domain-containing protein</fullName>
    </recommendedName>
</protein>
<dbReference type="EMBL" id="HG793128">
    <property type="protein sequence ID" value="CDK27383.1"/>
    <property type="molecule type" value="Genomic_DNA"/>
</dbReference>
<organism evidence="2 3">
    <name type="scientific">Kuraishia capsulata CBS 1993</name>
    <dbReference type="NCBI Taxonomy" id="1382522"/>
    <lineage>
        <taxon>Eukaryota</taxon>
        <taxon>Fungi</taxon>
        <taxon>Dikarya</taxon>
        <taxon>Ascomycota</taxon>
        <taxon>Saccharomycotina</taxon>
        <taxon>Pichiomycetes</taxon>
        <taxon>Pichiales</taxon>
        <taxon>Pichiaceae</taxon>
        <taxon>Kuraishia</taxon>
    </lineage>
</organism>
<proteinExistence type="predicted"/>
<dbReference type="GO" id="GO:0003743">
    <property type="term" value="F:translation initiation factor activity"/>
    <property type="evidence" value="ECO:0007669"/>
    <property type="project" value="InterPro"/>
</dbReference>
<dbReference type="Proteomes" id="UP000019384">
    <property type="component" value="Unassembled WGS sequence"/>
</dbReference>
<dbReference type="OrthoDB" id="10265695at2759"/>
<dbReference type="RefSeq" id="XP_022459378.1">
    <property type="nucleotide sequence ID" value="XM_022601768.1"/>
</dbReference>
<dbReference type="CDD" id="cd08065">
    <property type="entry name" value="MPN_eIF3h"/>
    <property type="match status" value="1"/>
</dbReference>
<sequence>MSVEINSSVVLKLVRVSEDAFPHSISGPVYGFENSVSHVYAFPGNHSEDATVRPNNVKFQSEVLDLLKQAHIGATAKGWFISAVGGKFLSQSLLESMLSQRAAKQESGDDSPVLLLVHDPSKQQQGILSLGAFTLSENFLNVATSKEKYTTKNLNANDLSYKNILQEIPIKVHNPHLINLTIQELTIEDDHNILNLSNSATAAYTTIDQLFETVDNFNYNQGNFHYYQRSLSRELPKISQWKQKAKLENLNKLKANPELTEKDLVSLDDWSKHIKLPTEPSRFENLVLSGLLNNYCNDLESSGVSELLKTFSTQKGLDI</sequence>
<dbReference type="Pfam" id="PF19445">
    <property type="entry name" value="eIF3h_C"/>
    <property type="match status" value="1"/>
</dbReference>
<keyword evidence="3" id="KW-1185">Reference proteome</keyword>
<dbReference type="Gene3D" id="3.40.140.10">
    <property type="entry name" value="Cytidine Deaminase, domain 2"/>
    <property type="match status" value="1"/>
</dbReference>
<accession>W6MMF5</accession>
<dbReference type="GO" id="GO:0005852">
    <property type="term" value="C:eukaryotic translation initiation factor 3 complex"/>
    <property type="evidence" value="ECO:0007669"/>
    <property type="project" value="InterPro"/>
</dbReference>
<dbReference type="HOGENOM" id="CLU_044094_1_0_1"/>
<dbReference type="GeneID" id="34520766"/>
<evidence type="ECO:0000313" key="3">
    <source>
        <dbReference type="Proteomes" id="UP000019384"/>
    </source>
</evidence>
<dbReference type="InterPro" id="IPR045810">
    <property type="entry name" value="eIF3h_C"/>
</dbReference>
<dbReference type="STRING" id="1382522.W6MMF5"/>
<reference evidence="2" key="2">
    <citation type="submission" date="2014-02" db="EMBL/GenBank/DDBJ databases">
        <title>Complete DNA sequence of /Kuraishia capsulata/ illustrates novel genomic features among budding yeasts (/Saccharomycotina/).</title>
        <authorList>
            <person name="Morales L."/>
            <person name="Noel B."/>
            <person name="Porcel B."/>
            <person name="Marcet-Houben M."/>
            <person name="Hullo M-F."/>
            <person name="Sacerdot C."/>
            <person name="Tekaia F."/>
            <person name="Leh-Louis V."/>
            <person name="Despons L."/>
            <person name="Khanna V."/>
            <person name="Aury J-M."/>
            <person name="Barbe V."/>
            <person name="Couloux A."/>
            <person name="Labadie K."/>
            <person name="Pelletier E."/>
            <person name="Souciet J-L."/>
            <person name="Boekhout T."/>
            <person name="Gabaldon T."/>
            <person name="Wincker P."/>
            <person name="Dujon B."/>
        </authorList>
    </citation>
    <scope>NUCLEOTIDE SEQUENCE</scope>
    <source>
        <strain evidence="2">CBS 1993</strain>
    </source>
</reference>
<evidence type="ECO:0000313" key="2">
    <source>
        <dbReference type="EMBL" id="CDK27383.1"/>
    </source>
</evidence>
<reference evidence="2" key="1">
    <citation type="submission" date="2013-12" db="EMBL/GenBank/DDBJ databases">
        <authorList>
            <person name="Genoscope - CEA"/>
        </authorList>
    </citation>
    <scope>NUCLEOTIDE SEQUENCE</scope>
    <source>
        <strain evidence="2">CBS 1993</strain>
    </source>
</reference>
<name>W6MMF5_9ASCO</name>
<gene>
    <name evidence="2" type="ORF">KUCA_T00003361001</name>
</gene>
<evidence type="ECO:0000259" key="1">
    <source>
        <dbReference type="Pfam" id="PF19445"/>
    </source>
</evidence>
<dbReference type="AlphaFoldDB" id="W6MMF5"/>
<feature type="domain" description="eIF3h C-terminal" evidence="1">
    <location>
        <begin position="124"/>
        <end position="312"/>
    </location>
</feature>
<dbReference type="InterPro" id="IPR027524">
    <property type="entry name" value="eIF3h"/>
</dbReference>